<feature type="compositionally biased region" description="Basic and acidic residues" evidence="1">
    <location>
        <begin position="11"/>
        <end position="26"/>
    </location>
</feature>
<sequence length="314" mass="35166">MAPNGTPTPPEPKDWQKARTKRPDSGIDIKDDYVLTRDASASARLNLSHYIWQSSFGFNLHPRIQEAVAGKENLQVADIGTGTGIWLLDMANQLPPSTHFDGLDISFSQCTPPAWLPSNITLRQSDVLQPPPSELLSKYDIIHIRHFVCVVASNDPAPLLRNLLSMLKPGGWLQWGEWDVLNRHFTKVSPETPQICIDALGEELAKLRPTRQPDWTSRLDEYMLLENVEMVMMEKRLSSVGHLPAMHDLTMLVFQELIDGVESKGLLGQEKVRELRTLLGGAVRESRAGVAWNLTRCMAVGRKGFDGRGRAFLN</sequence>
<dbReference type="GO" id="GO:0032259">
    <property type="term" value="P:methylation"/>
    <property type="evidence" value="ECO:0007669"/>
    <property type="project" value="UniProtKB-KW"/>
</dbReference>
<organism evidence="2 3">
    <name type="scientific">Zymoseptoria brevis</name>
    <dbReference type="NCBI Taxonomy" id="1047168"/>
    <lineage>
        <taxon>Eukaryota</taxon>
        <taxon>Fungi</taxon>
        <taxon>Dikarya</taxon>
        <taxon>Ascomycota</taxon>
        <taxon>Pezizomycotina</taxon>
        <taxon>Dothideomycetes</taxon>
        <taxon>Dothideomycetidae</taxon>
        <taxon>Mycosphaerellales</taxon>
        <taxon>Mycosphaerellaceae</taxon>
        <taxon>Zymoseptoria</taxon>
    </lineage>
</organism>
<dbReference type="OrthoDB" id="417697at2759"/>
<dbReference type="Proteomes" id="UP000033647">
    <property type="component" value="Unassembled WGS sequence"/>
</dbReference>
<dbReference type="STRING" id="1047168.A0A0F4GLH7"/>
<keyword evidence="2" id="KW-0808">Transferase</keyword>
<dbReference type="AlphaFoldDB" id="A0A0F4GLH7"/>
<dbReference type="PANTHER" id="PTHR43591">
    <property type="entry name" value="METHYLTRANSFERASE"/>
    <property type="match status" value="1"/>
</dbReference>
<reference evidence="2 3" key="1">
    <citation type="submission" date="2015-03" db="EMBL/GenBank/DDBJ databases">
        <title>RNA-seq based gene annotation and comparative genomics of four Zymoseptoria species reveal species-specific pathogenicity related genes and transposable element activity.</title>
        <authorList>
            <person name="Grandaubert J."/>
            <person name="Bhattacharyya A."/>
            <person name="Stukenbrock E.H."/>
        </authorList>
    </citation>
    <scope>NUCLEOTIDE SEQUENCE [LARGE SCALE GENOMIC DNA]</scope>
    <source>
        <strain evidence="2 3">Zb18110</strain>
    </source>
</reference>
<comment type="caution">
    <text evidence="2">The sequence shown here is derived from an EMBL/GenBank/DDBJ whole genome shotgun (WGS) entry which is preliminary data.</text>
</comment>
<dbReference type="Pfam" id="PF13489">
    <property type="entry name" value="Methyltransf_23"/>
    <property type="match status" value="1"/>
</dbReference>
<feature type="region of interest" description="Disordered" evidence="1">
    <location>
        <begin position="1"/>
        <end position="26"/>
    </location>
</feature>
<name>A0A0F4GLH7_9PEZI</name>
<dbReference type="PANTHER" id="PTHR43591:SF96">
    <property type="entry name" value="PUTATIVE-RELATED"/>
    <property type="match status" value="1"/>
</dbReference>
<dbReference type="EMBL" id="LAFY01000429">
    <property type="protein sequence ID" value="KJX98093.1"/>
    <property type="molecule type" value="Genomic_DNA"/>
</dbReference>
<evidence type="ECO:0000313" key="2">
    <source>
        <dbReference type="EMBL" id="KJX98093.1"/>
    </source>
</evidence>
<evidence type="ECO:0000256" key="1">
    <source>
        <dbReference type="SAM" id="MobiDB-lite"/>
    </source>
</evidence>
<gene>
    <name evidence="2" type="ORF">TI39_contig437g00004</name>
</gene>
<dbReference type="SUPFAM" id="SSF53335">
    <property type="entry name" value="S-adenosyl-L-methionine-dependent methyltransferases"/>
    <property type="match status" value="1"/>
</dbReference>
<dbReference type="Gene3D" id="3.40.50.150">
    <property type="entry name" value="Vaccinia Virus protein VP39"/>
    <property type="match status" value="1"/>
</dbReference>
<proteinExistence type="predicted"/>
<feature type="compositionally biased region" description="Pro residues" evidence="1">
    <location>
        <begin position="1"/>
        <end position="10"/>
    </location>
</feature>
<keyword evidence="3" id="KW-1185">Reference proteome</keyword>
<dbReference type="InterPro" id="IPR029063">
    <property type="entry name" value="SAM-dependent_MTases_sf"/>
</dbReference>
<dbReference type="GO" id="GO:0008168">
    <property type="term" value="F:methyltransferase activity"/>
    <property type="evidence" value="ECO:0007669"/>
    <property type="project" value="UniProtKB-KW"/>
</dbReference>
<accession>A0A0F4GLH7</accession>
<keyword evidence="2" id="KW-0489">Methyltransferase</keyword>
<evidence type="ECO:0000313" key="3">
    <source>
        <dbReference type="Proteomes" id="UP000033647"/>
    </source>
</evidence>
<dbReference type="CDD" id="cd02440">
    <property type="entry name" value="AdoMet_MTases"/>
    <property type="match status" value="1"/>
</dbReference>
<protein>
    <submittedName>
        <fullName evidence="2">UMTA methyltransferase family protein</fullName>
    </submittedName>
</protein>